<keyword evidence="1" id="KW-0472">Membrane</keyword>
<keyword evidence="1" id="KW-0812">Transmembrane</keyword>
<keyword evidence="3" id="KW-1185">Reference proteome</keyword>
<proteinExistence type="predicted"/>
<comment type="caution">
    <text evidence="2">The sequence shown here is derived from an EMBL/GenBank/DDBJ whole genome shotgun (WGS) entry which is preliminary data.</text>
</comment>
<dbReference type="PANTHER" id="PTHR11183">
    <property type="entry name" value="GLYCOGENIN SUBFAMILY MEMBER"/>
    <property type="match status" value="1"/>
</dbReference>
<dbReference type="InterPro" id="IPR050587">
    <property type="entry name" value="GNT1/Glycosyltrans_8"/>
</dbReference>
<name>A0A9P5PQZ0_9AGAR</name>
<dbReference type="AlphaFoldDB" id="A0A9P5PQZ0"/>
<dbReference type="GO" id="GO:0016757">
    <property type="term" value="F:glycosyltransferase activity"/>
    <property type="evidence" value="ECO:0007669"/>
    <property type="project" value="InterPro"/>
</dbReference>
<sequence length="334" mass="37535">MPYSYTPLPTNHGFHSTKRRRIGLILAGLAGLVLFLSGVSLVLRKPIRFIPQKNFQDLHPPNVVDGSSPAASSSTTAVVSTLYTDSYIWGTAVLGYSVRQANVASRLLLPYIEDRISPEALCIARAVGWEPIATPLIKPPHNGKGIYFHFADQYTKLTVWTLDKLGIKKAVYLDSDTLVRRNIDELFDLPFNFGAVPDVHGSKGGFLTNFNAGVLALRPSSSVFNQMMKVLESASYPLDQAEQSFLNLFFVANVVRLPYAYNANLEIKRESPKLWEGLKDEIRVVHYTQVKPFIREHGGNTKTWGSFAEEVGWWHQVFDEMMGELRDTIEECQR</sequence>
<dbReference type="EMBL" id="JADNRY010000088">
    <property type="protein sequence ID" value="KAF9066380.1"/>
    <property type="molecule type" value="Genomic_DNA"/>
</dbReference>
<evidence type="ECO:0000313" key="2">
    <source>
        <dbReference type="EMBL" id="KAF9066380.1"/>
    </source>
</evidence>
<organism evidence="2 3">
    <name type="scientific">Rhodocollybia butyracea</name>
    <dbReference type="NCBI Taxonomy" id="206335"/>
    <lineage>
        <taxon>Eukaryota</taxon>
        <taxon>Fungi</taxon>
        <taxon>Dikarya</taxon>
        <taxon>Basidiomycota</taxon>
        <taxon>Agaricomycotina</taxon>
        <taxon>Agaricomycetes</taxon>
        <taxon>Agaricomycetidae</taxon>
        <taxon>Agaricales</taxon>
        <taxon>Marasmiineae</taxon>
        <taxon>Omphalotaceae</taxon>
        <taxon>Rhodocollybia</taxon>
    </lineage>
</organism>
<dbReference type="OrthoDB" id="2014201at2759"/>
<evidence type="ECO:0000256" key="1">
    <source>
        <dbReference type="SAM" id="Phobius"/>
    </source>
</evidence>
<feature type="transmembrane region" description="Helical" evidence="1">
    <location>
        <begin position="22"/>
        <end position="43"/>
    </location>
</feature>
<gene>
    <name evidence="2" type="ORF">BDP27DRAFT_1330655</name>
</gene>
<dbReference type="Gene3D" id="3.90.550.10">
    <property type="entry name" value="Spore Coat Polysaccharide Biosynthesis Protein SpsA, Chain A"/>
    <property type="match status" value="1"/>
</dbReference>
<dbReference type="InterPro" id="IPR029044">
    <property type="entry name" value="Nucleotide-diphossugar_trans"/>
</dbReference>
<dbReference type="Pfam" id="PF01501">
    <property type="entry name" value="Glyco_transf_8"/>
    <property type="match status" value="1"/>
</dbReference>
<dbReference type="SUPFAM" id="SSF53448">
    <property type="entry name" value="Nucleotide-diphospho-sugar transferases"/>
    <property type="match status" value="1"/>
</dbReference>
<dbReference type="InterPro" id="IPR002495">
    <property type="entry name" value="Glyco_trans_8"/>
</dbReference>
<dbReference type="Proteomes" id="UP000772434">
    <property type="component" value="Unassembled WGS sequence"/>
</dbReference>
<accession>A0A9P5PQZ0</accession>
<keyword evidence="1" id="KW-1133">Transmembrane helix</keyword>
<reference evidence="2" key="1">
    <citation type="submission" date="2020-11" db="EMBL/GenBank/DDBJ databases">
        <authorList>
            <consortium name="DOE Joint Genome Institute"/>
            <person name="Ahrendt S."/>
            <person name="Riley R."/>
            <person name="Andreopoulos W."/>
            <person name="Labutti K."/>
            <person name="Pangilinan J."/>
            <person name="Ruiz-Duenas F.J."/>
            <person name="Barrasa J.M."/>
            <person name="Sanchez-Garcia M."/>
            <person name="Camarero S."/>
            <person name="Miyauchi S."/>
            <person name="Serrano A."/>
            <person name="Linde D."/>
            <person name="Babiker R."/>
            <person name="Drula E."/>
            <person name="Ayuso-Fernandez I."/>
            <person name="Pacheco R."/>
            <person name="Padilla G."/>
            <person name="Ferreira P."/>
            <person name="Barriuso J."/>
            <person name="Kellner H."/>
            <person name="Castanera R."/>
            <person name="Alfaro M."/>
            <person name="Ramirez L."/>
            <person name="Pisabarro A.G."/>
            <person name="Kuo A."/>
            <person name="Tritt A."/>
            <person name="Lipzen A."/>
            <person name="He G."/>
            <person name="Yan M."/>
            <person name="Ng V."/>
            <person name="Cullen D."/>
            <person name="Martin F."/>
            <person name="Rosso M.-N."/>
            <person name="Henrissat B."/>
            <person name="Hibbett D."/>
            <person name="Martinez A.T."/>
            <person name="Grigoriev I.V."/>
        </authorList>
    </citation>
    <scope>NUCLEOTIDE SEQUENCE</scope>
    <source>
        <strain evidence="2">AH 40177</strain>
    </source>
</reference>
<keyword evidence="2" id="KW-0808">Transferase</keyword>
<protein>
    <submittedName>
        <fullName evidence="2">Nucleotide-diphospho-sugar transferase</fullName>
    </submittedName>
</protein>
<evidence type="ECO:0000313" key="3">
    <source>
        <dbReference type="Proteomes" id="UP000772434"/>
    </source>
</evidence>